<dbReference type="AlphaFoldDB" id="A0A9D4QIW3"/>
<feature type="compositionally biased region" description="Polar residues" evidence="1">
    <location>
        <begin position="29"/>
        <end position="38"/>
    </location>
</feature>
<feature type="compositionally biased region" description="Polar residues" evidence="1">
    <location>
        <begin position="51"/>
        <end position="62"/>
    </location>
</feature>
<dbReference type="EMBL" id="JABSTV010001245">
    <property type="protein sequence ID" value="KAH7982735.1"/>
    <property type="molecule type" value="Genomic_DNA"/>
</dbReference>
<accession>A0A9D4QIW3</accession>
<comment type="caution">
    <text evidence="2">The sequence shown here is derived from an EMBL/GenBank/DDBJ whole genome shotgun (WGS) entry which is preliminary data.</text>
</comment>
<reference evidence="2" key="1">
    <citation type="journal article" date="2020" name="Cell">
        <title>Large-Scale Comparative Analyses of Tick Genomes Elucidate Their Genetic Diversity and Vector Capacities.</title>
        <authorList>
            <consortium name="Tick Genome and Microbiome Consortium (TIGMIC)"/>
            <person name="Jia N."/>
            <person name="Wang J."/>
            <person name="Shi W."/>
            <person name="Du L."/>
            <person name="Sun Y."/>
            <person name="Zhan W."/>
            <person name="Jiang J.F."/>
            <person name="Wang Q."/>
            <person name="Zhang B."/>
            <person name="Ji P."/>
            <person name="Bell-Sakyi L."/>
            <person name="Cui X.M."/>
            <person name="Yuan T.T."/>
            <person name="Jiang B.G."/>
            <person name="Yang W.F."/>
            <person name="Lam T.T."/>
            <person name="Chang Q.C."/>
            <person name="Ding S.J."/>
            <person name="Wang X.J."/>
            <person name="Zhu J.G."/>
            <person name="Ruan X.D."/>
            <person name="Zhao L."/>
            <person name="Wei J.T."/>
            <person name="Ye R.Z."/>
            <person name="Que T.C."/>
            <person name="Du C.H."/>
            <person name="Zhou Y.H."/>
            <person name="Cheng J.X."/>
            <person name="Dai P.F."/>
            <person name="Guo W.B."/>
            <person name="Han X.H."/>
            <person name="Huang E.J."/>
            <person name="Li L.F."/>
            <person name="Wei W."/>
            <person name="Gao Y.C."/>
            <person name="Liu J.Z."/>
            <person name="Shao H.Z."/>
            <person name="Wang X."/>
            <person name="Wang C.C."/>
            <person name="Yang T.C."/>
            <person name="Huo Q.B."/>
            <person name="Li W."/>
            <person name="Chen H.Y."/>
            <person name="Chen S.E."/>
            <person name="Zhou L.G."/>
            <person name="Ni X.B."/>
            <person name="Tian J.H."/>
            <person name="Sheng Y."/>
            <person name="Liu T."/>
            <person name="Pan Y.S."/>
            <person name="Xia L.Y."/>
            <person name="Li J."/>
            <person name="Zhao F."/>
            <person name="Cao W.C."/>
        </authorList>
    </citation>
    <scope>NUCLEOTIDE SEQUENCE</scope>
    <source>
        <strain evidence="2">Rsan-2018</strain>
    </source>
</reference>
<sequence>MPGGYQRSTPQPRDTPTPQGDERGPTAEFPQSAQSLQPMGSLAEMRRRSRGSPSIDYQSDVSGCSRDSALVHRPSTAPPVPQDLMNEPLSQAFSVCQIDLAARRIRPRSSAVPPWIQAKMSIPTAVALTRILALPAASPAPTSVSHRSPRMGPHLKGTHAGHPWSLREVSSYYRRKHSNAKRNVVSFY</sequence>
<organism evidence="2 3">
    <name type="scientific">Rhipicephalus sanguineus</name>
    <name type="common">Brown dog tick</name>
    <name type="synonym">Ixodes sanguineus</name>
    <dbReference type="NCBI Taxonomy" id="34632"/>
    <lineage>
        <taxon>Eukaryota</taxon>
        <taxon>Metazoa</taxon>
        <taxon>Ecdysozoa</taxon>
        <taxon>Arthropoda</taxon>
        <taxon>Chelicerata</taxon>
        <taxon>Arachnida</taxon>
        <taxon>Acari</taxon>
        <taxon>Parasitiformes</taxon>
        <taxon>Ixodida</taxon>
        <taxon>Ixodoidea</taxon>
        <taxon>Ixodidae</taxon>
        <taxon>Rhipicephalinae</taxon>
        <taxon>Rhipicephalus</taxon>
        <taxon>Rhipicephalus</taxon>
    </lineage>
</organism>
<evidence type="ECO:0000313" key="3">
    <source>
        <dbReference type="Proteomes" id="UP000821837"/>
    </source>
</evidence>
<proteinExistence type="predicted"/>
<protein>
    <submittedName>
        <fullName evidence="2">Uncharacterized protein</fullName>
    </submittedName>
</protein>
<evidence type="ECO:0000256" key="1">
    <source>
        <dbReference type="SAM" id="MobiDB-lite"/>
    </source>
</evidence>
<keyword evidence="3" id="KW-1185">Reference proteome</keyword>
<name>A0A9D4QIW3_RHISA</name>
<gene>
    <name evidence="2" type="ORF">HPB52_006916</name>
</gene>
<dbReference type="Proteomes" id="UP000821837">
    <property type="component" value="Chromosome 1"/>
</dbReference>
<feature type="compositionally biased region" description="Polar residues" evidence="1">
    <location>
        <begin position="1"/>
        <end position="18"/>
    </location>
</feature>
<feature type="region of interest" description="Disordered" evidence="1">
    <location>
        <begin position="1"/>
        <end position="80"/>
    </location>
</feature>
<reference evidence="2" key="2">
    <citation type="submission" date="2021-09" db="EMBL/GenBank/DDBJ databases">
        <authorList>
            <person name="Jia N."/>
            <person name="Wang J."/>
            <person name="Shi W."/>
            <person name="Du L."/>
            <person name="Sun Y."/>
            <person name="Zhan W."/>
            <person name="Jiang J."/>
            <person name="Wang Q."/>
            <person name="Zhang B."/>
            <person name="Ji P."/>
            <person name="Sakyi L.B."/>
            <person name="Cui X."/>
            <person name="Yuan T."/>
            <person name="Jiang B."/>
            <person name="Yang W."/>
            <person name="Lam T.T.-Y."/>
            <person name="Chang Q."/>
            <person name="Ding S."/>
            <person name="Wang X."/>
            <person name="Zhu J."/>
            <person name="Ruan X."/>
            <person name="Zhao L."/>
            <person name="Wei J."/>
            <person name="Que T."/>
            <person name="Du C."/>
            <person name="Cheng J."/>
            <person name="Dai P."/>
            <person name="Han X."/>
            <person name="Huang E."/>
            <person name="Gao Y."/>
            <person name="Liu J."/>
            <person name="Shao H."/>
            <person name="Ye R."/>
            <person name="Li L."/>
            <person name="Wei W."/>
            <person name="Wang X."/>
            <person name="Wang C."/>
            <person name="Huo Q."/>
            <person name="Li W."/>
            <person name="Guo W."/>
            <person name="Chen H."/>
            <person name="Chen S."/>
            <person name="Zhou L."/>
            <person name="Zhou L."/>
            <person name="Ni X."/>
            <person name="Tian J."/>
            <person name="Zhou Y."/>
            <person name="Sheng Y."/>
            <person name="Liu T."/>
            <person name="Pan Y."/>
            <person name="Xia L."/>
            <person name="Li J."/>
            <person name="Zhao F."/>
            <person name="Cao W."/>
        </authorList>
    </citation>
    <scope>NUCLEOTIDE SEQUENCE</scope>
    <source>
        <strain evidence="2">Rsan-2018</strain>
        <tissue evidence="2">Larvae</tissue>
    </source>
</reference>
<evidence type="ECO:0000313" key="2">
    <source>
        <dbReference type="EMBL" id="KAH7982735.1"/>
    </source>
</evidence>